<dbReference type="PROSITE" id="PS51257">
    <property type="entry name" value="PROKAR_LIPOPROTEIN"/>
    <property type="match status" value="1"/>
</dbReference>
<dbReference type="AlphaFoldDB" id="A0A2W6JBY6"/>
<protein>
    <recommendedName>
        <fullName evidence="3">Lipoprotein</fullName>
    </recommendedName>
</protein>
<sequence length="256" mass="27085">MKAVVPLLALALTACGNSESPAATDAPEGLTKAQVAEATPNPPTTDPDTPADQFLALSTTSDCLGLYANLATADGRARAVAQFAGIEDGKLRNLDGFARADALKAQEGPFDAAVAPYKGKTLFTYTSTSNDDYREYNLESGAFFDSTRLTWGSSDPMGNSEGNTELGLTKGDGHCVLRLVNTEGWKGQFKVTDEAQARAADAARQAGNGHVRFYLRAVSADAANNSLDWPRVNAEIVRVELVDKNGTLLARAQPTL</sequence>
<evidence type="ECO:0000313" key="2">
    <source>
        <dbReference type="Proteomes" id="UP000249614"/>
    </source>
</evidence>
<dbReference type="Proteomes" id="UP000249614">
    <property type="component" value="Unassembled WGS sequence"/>
</dbReference>
<organism evidence="1 2">
    <name type="scientific">Stenotrophomonas maltophilia</name>
    <name type="common">Pseudomonas maltophilia</name>
    <name type="synonym">Xanthomonas maltophilia</name>
    <dbReference type="NCBI Taxonomy" id="40324"/>
    <lineage>
        <taxon>Bacteria</taxon>
        <taxon>Pseudomonadati</taxon>
        <taxon>Pseudomonadota</taxon>
        <taxon>Gammaproteobacteria</taxon>
        <taxon>Lysobacterales</taxon>
        <taxon>Lysobacteraceae</taxon>
        <taxon>Stenotrophomonas</taxon>
        <taxon>Stenotrophomonas maltophilia group</taxon>
    </lineage>
</organism>
<proteinExistence type="predicted"/>
<dbReference type="EMBL" id="LXXM01000124">
    <property type="protein sequence ID" value="PZS93355.1"/>
    <property type="molecule type" value="Genomic_DNA"/>
</dbReference>
<dbReference type="RefSeq" id="WP_111112104.1">
    <property type="nucleotide sequence ID" value="NZ_LXXM01000124.1"/>
</dbReference>
<gene>
    <name evidence="1" type="ORF">A7X83_06060</name>
</gene>
<name>A0A2W6JBY6_STEMA</name>
<evidence type="ECO:0008006" key="3">
    <source>
        <dbReference type="Google" id="ProtNLM"/>
    </source>
</evidence>
<evidence type="ECO:0000313" key="1">
    <source>
        <dbReference type="EMBL" id="PZS93355.1"/>
    </source>
</evidence>
<accession>A0A2W6JBY6</accession>
<comment type="caution">
    <text evidence="1">The sequence shown here is derived from an EMBL/GenBank/DDBJ whole genome shotgun (WGS) entry which is preliminary data.</text>
</comment>
<reference evidence="1 2" key="1">
    <citation type="submission" date="2016-05" db="EMBL/GenBank/DDBJ databases">
        <authorList>
            <person name="Lavstsen T."/>
            <person name="Jespersen J.S."/>
        </authorList>
    </citation>
    <scope>NUCLEOTIDE SEQUENCE [LARGE SCALE GENOMIC DNA]</scope>
    <source>
        <strain evidence="1 2">SM-5815</strain>
    </source>
</reference>